<dbReference type="PROSITE" id="PS52016">
    <property type="entry name" value="TONB_DEPENDENT_REC_3"/>
    <property type="match status" value="1"/>
</dbReference>
<keyword evidence="10" id="KW-0732">Signal</keyword>
<dbReference type="InterPro" id="IPR039426">
    <property type="entry name" value="TonB-dep_rcpt-like"/>
</dbReference>
<feature type="chain" id="PRO_5008615483" evidence="10">
    <location>
        <begin position="22"/>
        <end position="1076"/>
    </location>
</feature>
<sequence>MNLKIKSIFFLLLLSCSFLYAQEEVTVKGTVTSADDGEPILGANIVVLGTKKGTSTDFDGNYSIKVKSGEIIQISYLGFVTKTITYSTQKIIDVQLSEDSNQLDEIVIVGYGDQKKNTVTSALSQVSGDDLQKQSVSRVEDALRGRVAGLRIQTVASEAGGDPKITLRGPGSITGSSSPLIVVDGVVLGNGADILGTIDNNNIENISVLKDASSVAIYGSRGANGVILVTLKEGVVGQTTFSYNTFTGYKYAENNTNFNTSIADERSRLNGLQSTIDGISTNSINYDRIINSYNSAYAELEAMDFIASLGDGEKNWQDEIFEGGFIQSHSFAVRGGTELTSYSASMGYLEDQGIAVKDNFNKYNARLKIDSWTKNKKIKYGANIRLNYNDQERLPSRFTDPIRQLGHIPLRLNEAHLDYVTQFSTATGVSTDAGKLFENLGVGSYGFSRAFDHVFTQDPDNPRAIARDPITGLPIASPLTSGGLTLSTTKNVHPLVHFLERSSTKRKLDLNASSYIDFKLAKGLNFRQAISGVFRHNKTNQADFVLGQENRDQESTRFESRDELNQYAFESTLKYKKEIKKHNFNTILGFEYTQRDFYTQESDAVGFSNDFNNNIAIADGGTTYTDNGTDKLVSYFGRVDYNYDEKYLLQISARADGSTRFGSNNRFGYFPAASAGWVLSKEKFLESSNIISFLKLRASYGVSGSNEISNDVFQSLYRFEESFNTISYNGTTGVKGITLANQALGWEKLIEFNPGIDVTFGRGVIDLSIDYYKRTSEDLLLFAPVSATYGTDNWLQNIGEVENRGLEIELNSRIISKENFRWSASGQFSLNRNEVKSLGNNDQIISRIEQDTRATEFIARVGQPITSFYGWVYEKEVPLEWVDNPFNRFNNDFADVYVKDLNGDGIIDDEDRTELGSPYPDFEWGFASDFTFYDFDMSLLFQGSHGAEVRVADLDQLYYASESAVNEVANFPDRDLTVHRRFTDDHIQDASFVALRNVTLGYTMPESITSKLNCTNLRLYLTGENLLFFTAKGYEGFNPEAQGQTSDNANTPLTSGYQRGDGPIVKTISAGINFQF</sequence>
<keyword evidence="4 8" id="KW-0812">Transmembrane</keyword>
<comment type="similarity">
    <text evidence="8 9">Belongs to the TonB-dependent receptor family.</text>
</comment>
<keyword evidence="5 9" id="KW-0798">TonB box</keyword>
<dbReference type="RefSeq" id="WP_065319408.1">
    <property type="nucleotide sequence ID" value="NZ_CP017477.1"/>
</dbReference>
<dbReference type="Pfam" id="PF00593">
    <property type="entry name" value="TonB_dep_Rec_b-barrel"/>
    <property type="match status" value="1"/>
</dbReference>
<dbReference type="NCBIfam" id="TIGR04056">
    <property type="entry name" value="OMP_RagA_SusC"/>
    <property type="match status" value="1"/>
</dbReference>
<accession>A0A1B8TS29</accession>
<evidence type="ECO:0000256" key="2">
    <source>
        <dbReference type="ARBA" id="ARBA00022448"/>
    </source>
</evidence>
<comment type="caution">
    <text evidence="13">The sequence shown here is derived from an EMBL/GenBank/DDBJ whole genome shotgun (WGS) entry which is preliminary data.</text>
</comment>
<name>A0A1B8TS29_9FLAO</name>
<dbReference type="OrthoDB" id="9768177at2"/>
<dbReference type="InterPro" id="IPR037066">
    <property type="entry name" value="Plug_dom_sf"/>
</dbReference>
<reference evidence="14" key="1">
    <citation type="submission" date="2016-02" db="EMBL/GenBank/DDBJ databases">
        <authorList>
            <person name="Shin S.-K."/>
            <person name="Yi H."/>
            <person name="Kim E."/>
        </authorList>
    </citation>
    <scope>NUCLEOTIDE SEQUENCE [LARGE SCALE GENOMIC DNA]</scope>
    <source>
        <strain evidence="14">LPB0003</strain>
    </source>
</reference>
<feature type="domain" description="TonB-dependent receptor plug" evidence="12">
    <location>
        <begin position="116"/>
        <end position="226"/>
    </location>
</feature>
<evidence type="ECO:0000259" key="12">
    <source>
        <dbReference type="Pfam" id="PF07715"/>
    </source>
</evidence>
<dbReference type="Pfam" id="PF07715">
    <property type="entry name" value="Plug"/>
    <property type="match status" value="1"/>
</dbReference>
<dbReference type="SUPFAM" id="SSF56935">
    <property type="entry name" value="Porins"/>
    <property type="match status" value="1"/>
</dbReference>
<dbReference type="Pfam" id="PF13715">
    <property type="entry name" value="CarbopepD_reg_2"/>
    <property type="match status" value="1"/>
</dbReference>
<dbReference type="InterPro" id="IPR036942">
    <property type="entry name" value="Beta-barrel_TonB_sf"/>
</dbReference>
<comment type="subcellular location">
    <subcellularLocation>
        <location evidence="1 8">Cell outer membrane</location>
        <topology evidence="1 8">Multi-pass membrane protein</topology>
    </subcellularLocation>
</comment>
<feature type="domain" description="TonB-dependent receptor-like beta-barrel" evidence="11">
    <location>
        <begin position="507"/>
        <end position="890"/>
    </location>
</feature>
<dbReference type="EMBL" id="LSFM01000023">
    <property type="protein sequence ID" value="OBY62420.1"/>
    <property type="molecule type" value="Genomic_DNA"/>
</dbReference>
<dbReference type="InterPro" id="IPR000531">
    <property type="entry name" value="Beta-barrel_TonB"/>
</dbReference>
<evidence type="ECO:0000313" key="13">
    <source>
        <dbReference type="EMBL" id="OBY62420.1"/>
    </source>
</evidence>
<evidence type="ECO:0000256" key="7">
    <source>
        <dbReference type="ARBA" id="ARBA00023237"/>
    </source>
</evidence>
<keyword evidence="6 8" id="KW-0472">Membrane</keyword>
<proteinExistence type="inferred from homology"/>
<dbReference type="Proteomes" id="UP000092584">
    <property type="component" value="Unassembled WGS sequence"/>
</dbReference>
<dbReference type="Gene3D" id="2.40.170.20">
    <property type="entry name" value="TonB-dependent receptor, beta-barrel domain"/>
    <property type="match status" value="1"/>
</dbReference>
<dbReference type="GO" id="GO:0009279">
    <property type="term" value="C:cell outer membrane"/>
    <property type="evidence" value="ECO:0007669"/>
    <property type="project" value="UniProtKB-SubCell"/>
</dbReference>
<keyword evidence="2 8" id="KW-0813">Transport</keyword>
<dbReference type="InterPro" id="IPR008969">
    <property type="entry name" value="CarboxyPept-like_regulatory"/>
</dbReference>
<keyword evidence="3 8" id="KW-1134">Transmembrane beta strand</keyword>
<dbReference type="Gene3D" id="2.170.130.10">
    <property type="entry name" value="TonB-dependent receptor, plug domain"/>
    <property type="match status" value="1"/>
</dbReference>
<dbReference type="STRING" id="1774273.LPB03_09600"/>
<gene>
    <name evidence="13" type="ORF">LPB3_09610</name>
</gene>
<organism evidence="13 14">
    <name type="scientific">Polaribacter vadi</name>
    <dbReference type="NCBI Taxonomy" id="1774273"/>
    <lineage>
        <taxon>Bacteria</taxon>
        <taxon>Pseudomonadati</taxon>
        <taxon>Bacteroidota</taxon>
        <taxon>Flavobacteriia</taxon>
        <taxon>Flavobacteriales</taxon>
        <taxon>Flavobacteriaceae</taxon>
    </lineage>
</organism>
<dbReference type="NCBIfam" id="TIGR04057">
    <property type="entry name" value="SusC_RagA_signa"/>
    <property type="match status" value="1"/>
</dbReference>
<evidence type="ECO:0000256" key="1">
    <source>
        <dbReference type="ARBA" id="ARBA00004571"/>
    </source>
</evidence>
<dbReference type="SUPFAM" id="SSF49464">
    <property type="entry name" value="Carboxypeptidase regulatory domain-like"/>
    <property type="match status" value="1"/>
</dbReference>
<dbReference type="AlphaFoldDB" id="A0A1B8TS29"/>
<evidence type="ECO:0000313" key="14">
    <source>
        <dbReference type="Proteomes" id="UP000092584"/>
    </source>
</evidence>
<evidence type="ECO:0000256" key="10">
    <source>
        <dbReference type="SAM" id="SignalP"/>
    </source>
</evidence>
<keyword evidence="14" id="KW-1185">Reference proteome</keyword>
<evidence type="ECO:0000256" key="4">
    <source>
        <dbReference type="ARBA" id="ARBA00022692"/>
    </source>
</evidence>
<dbReference type="InterPro" id="IPR023997">
    <property type="entry name" value="TonB-dep_OMP_SusC/RagA_CS"/>
</dbReference>
<dbReference type="Gene3D" id="2.60.40.1120">
    <property type="entry name" value="Carboxypeptidase-like, regulatory domain"/>
    <property type="match status" value="1"/>
</dbReference>
<evidence type="ECO:0000256" key="3">
    <source>
        <dbReference type="ARBA" id="ARBA00022452"/>
    </source>
</evidence>
<feature type="signal peptide" evidence="10">
    <location>
        <begin position="1"/>
        <end position="21"/>
    </location>
</feature>
<protein>
    <submittedName>
        <fullName evidence="13">SusC/RagA family TonB-linked outer membrane protein</fullName>
    </submittedName>
</protein>
<evidence type="ECO:0000256" key="9">
    <source>
        <dbReference type="RuleBase" id="RU003357"/>
    </source>
</evidence>
<evidence type="ECO:0000259" key="11">
    <source>
        <dbReference type="Pfam" id="PF00593"/>
    </source>
</evidence>
<evidence type="ECO:0000256" key="5">
    <source>
        <dbReference type="ARBA" id="ARBA00023077"/>
    </source>
</evidence>
<dbReference type="InterPro" id="IPR012910">
    <property type="entry name" value="Plug_dom"/>
</dbReference>
<evidence type="ECO:0000256" key="8">
    <source>
        <dbReference type="PROSITE-ProRule" id="PRU01360"/>
    </source>
</evidence>
<keyword evidence="7 8" id="KW-0998">Cell outer membrane</keyword>
<dbReference type="KEGG" id="pob:LPB03_09600"/>
<dbReference type="InterPro" id="IPR023996">
    <property type="entry name" value="TonB-dep_OMP_SusC/RagA"/>
</dbReference>
<evidence type="ECO:0000256" key="6">
    <source>
        <dbReference type="ARBA" id="ARBA00023136"/>
    </source>
</evidence>